<dbReference type="PANTHER" id="PTHR43553:SF24">
    <property type="entry name" value="ENERGY-COUPLING FACTOR TRANSPORTER ATP-BINDING PROTEIN ECFA1"/>
    <property type="match status" value="1"/>
</dbReference>
<keyword evidence="5 9" id="KW-0067">ATP-binding</keyword>
<dbReference type="InterPro" id="IPR003593">
    <property type="entry name" value="AAA+_ATPase"/>
</dbReference>
<feature type="domain" description="ABC transporter" evidence="8">
    <location>
        <begin position="265"/>
        <end position="491"/>
    </location>
</feature>
<evidence type="ECO:0000313" key="10">
    <source>
        <dbReference type="Proteomes" id="UP000565468"/>
    </source>
</evidence>
<dbReference type="InterPro" id="IPR015856">
    <property type="entry name" value="ABC_transpr_CbiO/EcfA_su"/>
</dbReference>
<dbReference type="GO" id="GO:0042626">
    <property type="term" value="F:ATPase-coupled transmembrane transporter activity"/>
    <property type="evidence" value="ECO:0007669"/>
    <property type="project" value="TreeGrafter"/>
</dbReference>
<evidence type="ECO:0000256" key="4">
    <source>
        <dbReference type="ARBA" id="ARBA00022741"/>
    </source>
</evidence>
<dbReference type="PANTHER" id="PTHR43553">
    <property type="entry name" value="HEAVY METAL TRANSPORTER"/>
    <property type="match status" value="1"/>
</dbReference>
<organism evidence="9 10">
    <name type="scientific">Paenibacillus lemnae</name>
    <dbReference type="NCBI Taxonomy" id="1330551"/>
    <lineage>
        <taxon>Bacteria</taxon>
        <taxon>Bacillati</taxon>
        <taxon>Bacillota</taxon>
        <taxon>Bacilli</taxon>
        <taxon>Bacillales</taxon>
        <taxon>Paenibacillaceae</taxon>
        <taxon>Paenibacillus</taxon>
    </lineage>
</organism>
<dbReference type="GO" id="GO:0016887">
    <property type="term" value="F:ATP hydrolysis activity"/>
    <property type="evidence" value="ECO:0007669"/>
    <property type="project" value="InterPro"/>
</dbReference>
<dbReference type="GO" id="GO:0043190">
    <property type="term" value="C:ATP-binding cassette (ABC) transporter complex"/>
    <property type="evidence" value="ECO:0007669"/>
    <property type="project" value="TreeGrafter"/>
</dbReference>
<evidence type="ECO:0000259" key="8">
    <source>
        <dbReference type="PROSITE" id="PS50893"/>
    </source>
</evidence>
<keyword evidence="4" id="KW-0547">Nucleotide-binding</keyword>
<dbReference type="SMART" id="SM00382">
    <property type="entry name" value="AAA"/>
    <property type="match status" value="2"/>
</dbReference>
<evidence type="ECO:0000256" key="6">
    <source>
        <dbReference type="ARBA" id="ARBA00022967"/>
    </source>
</evidence>
<keyword evidence="10" id="KW-1185">Reference proteome</keyword>
<comment type="similarity">
    <text evidence="1">Belongs to the ABC transporter superfamily.</text>
</comment>
<accession>A0A848M9U8</accession>
<evidence type="ECO:0000256" key="2">
    <source>
        <dbReference type="ARBA" id="ARBA00022448"/>
    </source>
</evidence>
<reference evidence="9 10" key="1">
    <citation type="submission" date="2020-04" db="EMBL/GenBank/DDBJ databases">
        <title>Paenibacillus algicola sp. nov., a novel marine bacterium producing alginate lyase.</title>
        <authorList>
            <person name="Huang H."/>
        </authorList>
    </citation>
    <scope>NUCLEOTIDE SEQUENCE [LARGE SCALE GENOMIC DNA]</scope>
    <source>
        <strain evidence="9 10">L7-75</strain>
    </source>
</reference>
<evidence type="ECO:0000313" key="9">
    <source>
        <dbReference type="EMBL" id="NMO97376.1"/>
    </source>
</evidence>
<name>A0A848M9U8_PAELE</name>
<dbReference type="GO" id="GO:0005524">
    <property type="term" value="F:ATP binding"/>
    <property type="evidence" value="ECO:0007669"/>
    <property type="project" value="UniProtKB-KW"/>
</dbReference>
<dbReference type="Gene3D" id="3.40.50.300">
    <property type="entry name" value="P-loop containing nucleotide triphosphate hydrolases"/>
    <property type="match status" value="2"/>
</dbReference>
<sequence>MTKTAAVICKHLSYCYEGESRLSLTDVNLHIESGQWTALIGASGSGKSTLCQLLNGYLPRSGGGVREGSLQVFGMDPAEAPLPEITMAAGVLFQDPDAQLVRGIVDDEVAFGPENMCVPPAELQRRITWALEVAGLAGLRSEPVRRLSGGQRQRTAMAAVLALQPRLFVFDDACASLDAAAQADFLQLCATLQGDGRTVVTASGRFDDAARAAGRVIVLDGGRVLLDGPPAELLRRCRGQLAELGLLPRPAGEAAAAVPPGPALVMVKSLDFTYPGGRRALEGAAFALRRGEWALLTGENGSGKTTLSRLLMGLLPAPKGAIWHQGRDIAGLPVHKIAGHFGYVFQQPEHMFTSQTVWEELIYGLHGGLPPARRPELTEDQRLRARQLLETAGLDARLEDSPYLLSRGERRLLGIISQLIVPKELYIMDEPTAGMDYRDIDRIISLCRDACRRGSALLMITHDPGILSPEASLHLHLEDGRLTSLPRQHACD</sequence>
<dbReference type="SUPFAM" id="SSF52540">
    <property type="entry name" value="P-loop containing nucleoside triphosphate hydrolases"/>
    <property type="match status" value="2"/>
</dbReference>
<feature type="domain" description="ABC transporter" evidence="8">
    <location>
        <begin position="7"/>
        <end position="246"/>
    </location>
</feature>
<gene>
    <name evidence="9" type="ORF">HII30_16540</name>
</gene>
<evidence type="ECO:0000256" key="5">
    <source>
        <dbReference type="ARBA" id="ARBA00022840"/>
    </source>
</evidence>
<dbReference type="InterPro" id="IPR027417">
    <property type="entry name" value="P-loop_NTPase"/>
</dbReference>
<keyword evidence="3" id="KW-1003">Cell membrane</keyword>
<dbReference type="InterPro" id="IPR050095">
    <property type="entry name" value="ECF_ABC_transporter_ATP-bd"/>
</dbReference>
<proteinExistence type="inferred from homology"/>
<dbReference type="EMBL" id="JABBPN010000017">
    <property type="protein sequence ID" value="NMO97376.1"/>
    <property type="molecule type" value="Genomic_DNA"/>
</dbReference>
<evidence type="ECO:0000256" key="1">
    <source>
        <dbReference type="ARBA" id="ARBA00005417"/>
    </source>
</evidence>
<dbReference type="Pfam" id="PF00005">
    <property type="entry name" value="ABC_tran"/>
    <property type="match status" value="2"/>
</dbReference>
<dbReference type="CDD" id="cd03225">
    <property type="entry name" value="ABC_cobalt_CbiO_domain1"/>
    <property type="match status" value="2"/>
</dbReference>
<dbReference type="AlphaFoldDB" id="A0A848M9U8"/>
<dbReference type="PROSITE" id="PS50893">
    <property type="entry name" value="ABC_TRANSPORTER_2"/>
    <property type="match status" value="2"/>
</dbReference>
<evidence type="ECO:0000256" key="3">
    <source>
        <dbReference type="ARBA" id="ARBA00022475"/>
    </source>
</evidence>
<keyword evidence="6" id="KW-1278">Translocase</keyword>
<protein>
    <submittedName>
        <fullName evidence="9">ATP-binding cassette domain-containing protein</fullName>
    </submittedName>
</protein>
<keyword evidence="7" id="KW-0472">Membrane</keyword>
<evidence type="ECO:0000256" key="7">
    <source>
        <dbReference type="ARBA" id="ARBA00023136"/>
    </source>
</evidence>
<comment type="caution">
    <text evidence="9">The sequence shown here is derived from an EMBL/GenBank/DDBJ whole genome shotgun (WGS) entry which is preliminary data.</text>
</comment>
<keyword evidence="2" id="KW-0813">Transport</keyword>
<dbReference type="Proteomes" id="UP000565468">
    <property type="component" value="Unassembled WGS sequence"/>
</dbReference>
<dbReference type="InterPro" id="IPR003439">
    <property type="entry name" value="ABC_transporter-like_ATP-bd"/>
</dbReference>